<keyword evidence="2" id="KW-1185">Reference proteome</keyword>
<accession>A0AAN6YT59</accession>
<dbReference type="AlphaFoldDB" id="A0AAN6YT59"/>
<comment type="caution">
    <text evidence="1">The sequence shown here is derived from an EMBL/GenBank/DDBJ whole genome shotgun (WGS) entry which is preliminary data.</text>
</comment>
<reference evidence="1" key="2">
    <citation type="submission" date="2023-05" db="EMBL/GenBank/DDBJ databases">
        <authorList>
            <consortium name="Lawrence Berkeley National Laboratory"/>
            <person name="Steindorff A."/>
            <person name="Hensen N."/>
            <person name="Bonometti L."/>
            <person name="Westerberg I."/>
            <person name="Brannstrom I.O."/>
            <person name="Guillou S."/>
            <person name="Cros-Aarteil S."/>
            <person name="Calhoun S."/>
            <person name="Haridas S."/>
            <person name="Kuo A."/>
            <person name="Mondo S."/>
            <person name="Pangilinan J."/>
            <person name="Riley R."/>
            <person name="Labutti K."/>
            <person name="Andreopoulos B."/>
            <person name="Lipzen A."/>
            <person name="Chen C."/>
            <person name="Yanf M."/>
            <person name="Daum C."/>
            <person name="Ng V."/>
            <person name="Clum A."/>
            <person name="Ohm R."/>
            <person name="Martin F."/>
            <person name="Silar P."/>
            <person name="Natvig D."/>
            <person name="Lalanne C."/>
            <person name="Gautier V."/>
            <person name="Ament-Velasquez S.L."/>
            <person name="Kruys A."/>
            <person name="Hutchinson M.I."/>
            <person name="Powell A.J."/>
            <person name="Barry K."/>
            <person name="Miller A.N."/>
            <person name="Grigoriev I.V."/>
            <person name="Debuchy R."/>
            <person name="Gladieux P."/>
            <person name="Thoren M.H."/>
            <person name="Johannesson H."/>
        </authorList>
    </citation>
    <scope>NUCLEOTIDE SEQUENCE</scope>
    <source>
        <strain evidence="1">CBS 508.74</strain>
    </source>
</reference>
<dbReference type="GeneID" id="89940229"/>
<dbReference type="RefSeq" id="XP_064670408.1">
    <property type="nucleotide sequence ID" value="XM_064816104.1"/>
</dbReference>
<evidence type="ECO:0000313" key="1">
    <source>
        <dbReference type="EMBL" id="KAK4112838.1"/>
    </source>
</evidence>
<reference evidence="1" key="1">
    <citation type="journal article" date="2023" name="Mol. Phylogenet. Evol.">
        <title>Genome-scale phylogeny and comparative genomics of the fungal order Sordariales.</title>
        <authorList>
            <person name="Hensen N."/>
            <person name="Bonometti L."/>
            <person name="Westerberg I."/>
            <person name="Brannstrom I.O."/>
            <person name="Guillou S."/>
            <person name="Cros-Aarteil S."/>
            <person name="Calhoun S."/>
            <person name="Haridas S."/>
            <person name="Kuo A."/>
            <person name="Mondo S."/>
            <person name="Pangilinan J."/>
            <person name="Riley R."/>
            <person name="LaButti K."/>
            <person name="Andreopoulos B."/>
            <person name="Lipzen A."/>
            <person name="Chen C."/>
            <person name="Yan M."/>
            <person name="Daum C."/>
            <person name="Ng V."/>
            <person name="Clum A."/>
            <person name="Steindorff A."/>
            <person name="Ohm R.A."/>
            <person name="Martin F."/>
            <person name="Silar P."/>
            <person name="Natvig D.O."/>
            <person name="Lalanne C."/>
            <person name="Gautier V."/>
            <person name="Ament-Velasquez S.L."/>
            <person name="Kruys A."/>
            <person name="Hutchinson M.I."/>
            <person name="Powell A.J."/>
            <person name="Barry K."/>
            <person name="Miller A.N."/>
            <person name="Grigoriev I.V."/>
            <person name="Debuchy R."/>
            <person name="Gladieux P."/>
            <person name="Hiltunen Thoren M."/>
            <person name="Johannesson H."/>
        </authorList>
    </citation>
    <scope>NUCLEOTIDE SEQUENCE</scope>
    <source>
        <strain evidence="1">CBS 508.74</strain>
    </source>
</reference>
<organism evidence="1 2">
    <name type="scientific">Canariomyces notabilis</name>
    <dbReference type="NCBI Taxonomy" id="2074819"/>
    <lineage>
        <taxon>Eukaryota</taxon>
        <taxon>Fungi</taxon>
        <taxon>Dikarya</taxon>
        <taxon>Ascomycota</taxon>
        <taxon>Pezizomycotina</taxon>
        <taxon>Sordariomycetes</taxon>
        <taxon>Sordariomycetidae</taxon>
        <taxon>Sordariales</taxon>
        <taxon>Chaetomiaceae</taxon>
        <taxon>Canariomyces</taxon>
    </lineage>
</organism>
<sequence length="54" mass="5667">MTLTLVLPPPLTPPTRPSFTAYTASPTLTSSAHTFTTASTSDADCWLPNSSSLI</sequence>
<dbReference type="Proteomes" id="UP001302812">
    <property type="component" value="Unassembled WGS sequence"/>
</dbReference>
<name>A0AAN6YT59_9PEZI</name>
<evidence type="ECO:0000313" key="2">
    <source>
        <dbReference type="Proteomes" id="UP001302812"/>
    </source>
</evidence>
<proteinExistence type="predicted"/>
<protein>
    <submittedName>
        <fullName evidence="1">Uncharacterized protein</fullName>
    </submittedName>
</protein>
<dbReference type="EMBL" id="MU853341">
    <property type="protein sequence ID" value="KAK4112838.1"/>
    <property type="molecule type" value="Genomic_DNA"/>
</dbReference>
<gene>
    <name evidence="1" type="ORF">N656DRAFT_78416</name>
</gene>